<comment type="caution">
    <text evidence="1">The sequence shown here is derived from an EMBL/GenBank/DDBJ whole genome shotgun (WGS) entry which is preliminary data.</text>
</comment>
<proteinExistence type="predicted"/>
<name>A0ACB8ZXL6_ARCLA</name>
<dbReference type="Proteomes" id="UP001055879">
    <property type="component" value="Linkage Group LG09"/>
</dbReference>
<keyword evidence="2" id="KW-1185">Reference proteome</keyword>
<reference evidence="2" key="1">
    <citation type="journal article" date="2022" name="Mol. Ecol. Resour.">
        <title>The genomes of chicory, endive, great burdock and yacon provide insights into Asteraceae palaeo-polyploidization history and plant inulin production.</title>
        <authorList>
            <person name="Fan W."/>
            <person name="Wang S."/>
            <person name="Wang H."/>
            <person name="Wang A."/>
            <person name="Jiang F."/>
            <person name="Liu H."/>
            <person name="Zhao H."/>
            <person name="Xu D."/>
            <person name="Zhang Y."/>
        </authorList>
    </citation>
    <scope>NUCLEOTIDE SEQUENCE [LARGE SCALE GENOMIC DNA]</scope>
    <source>
        <strain evidence="2">cv. Niubang</strain>
    </source>
</reference>
<evidence type="ECO:0000313" key="2">
    <source>
        <dbReference type="Proteomes" id="UP001055879"/>
    </source>
</evidence>
<sequence>MSDSDDEEVQVGSKDKSRKSKRKTSKHVAKNIMHTLGSHIPKKGHKSSKTQHRRTPDDDDDDDSEVEMLSISSEDEDSGIAQKGGTKKANGASGGKDDDTLWEGGEPTKWKQVNESELARRVREMRESKAAPVTQKIERKQTTAAKGLNNLQSLPRGMECIDPLGLGIIDNRTLRLIDERSSSSPSKSEKVDSDLRERLMFFSERFDPKLFITRVHQFTAATDLEAGALALKTDLIGRTQQRKQLVKENFDCFVSCKTTIDDIESKLQMIEEDPEGCGTAHLSTCIQGVNSTANRAFEPLLERQAQAEKIRAVQGVLQRFRTLFNLPSAIRGNISKGEYDLAVREYRKAKSIVLPSHV</sequence>
<reference evidence="1 2" key="2">
    <citation type="journal article" date="2022" name="Mol. Ecol. Resour.">
        <title>The genomes of chicory, endive, great burdock and yacon provide insights into Asteraceae paleo-polyploidization history and plant inulin production.</title>
        <authorList>
            <person name="Fan W."/>
            <person name="Wang S."/>
            <person name="Wang H."/>
            <person name="Wang A."/>
            <person name="Jiang F."/>
            <person name="Liu H."/>
            <person name="Zhao H."/>
            <person name="Xu D."/>
            <person name="Zhang Y."/>
        </authorList>
    </citation>
    <scope>NUCLEOTIDE SEQUENCE [LARGE SCALE GENOMIC DNA]</scope>
    <source>
        <strain evidence="2">cv. Niubang</strain>
    </source>
</reference>
<organism evidence="1 2">
    <name type="scientific">Arctium lappa</name>
    <name type="common">Greater burdock</name>
    <name type="synonym">Lappa major</name>
    <dbReference type="NCBI Taxonomy" id="4217"/>
    <lineage>
        <taxon>Eukaryota</taxon>
        <taxon>Viridiplantae</taxon>
        <taxon>Streptophyta</taxon>
        <taxon>Embryophyta</taxon>
        <taxon>Tracheophyta</taxon>
        <taxon>Spermatophyta</taxon>
        <taxon>Magnoliopsida</taxon>
        <taxon>eudicotyledons</taxon>
        <taxon>Gunneridae</taxon>
        <taxon>Pentapetalae</taxon>
        <taxon>asterids</taxon>
        <taxon>campanulids</taxon>
        <taxon>Asterales</taxon>
        <taxon>Asteraceae</taxon>
        <taxon>Carduoideae</taxon>
        <taxon>Cardueae</taxon>
        <taxon>Arctiinae</taxon>
        <taxon>Arctium</taxon>
    </lineage>
</organism>
<gene>
    <name evidence="1" type="ORF">L6452_27418</name>
</gene>
<evidence type="ECO:0000313" key="1">
    <source>
        <dbReference type="EMBL" id="KAI3701928.1"/>
    </source>
</evidence>
<protein>
    <submittedName>
        <fullName evidence="1">Uncharacterized protein</fullName>
    </submittedName>
</protein>
<dbReference type="EMBL" id="CM042055">
    <property type="protein sequence ID" value="KAI3701928.1"/>
    <property type="molecule type" value="Genomic_DNA"/>
</dbReference>
<accession>A0ACB8ZXL6</accession>